<sequence length="69" mass="7884">MSAPQFNVVQKVRCKLRETILLMRDDQLEEPRCEAKAILLGVGRPGEWKEYFTRDDKAFAPPETSSSSI</sequence>
<evidence type="ECO:0000313" key="2">
    <source>
        <dbReference type="Proteomes" id="UP000031036"/>
    </source>
</evidence>
<proteinExistence type="predicted"/>
<dbReference type="Proteomes" id="UP000031036">
    <property type="component" value="Unassembled WGS sequence"/>
</dbReference>
<comment type="caution">
    <text evidence="1">The sequence shown here is derived from an EMBL/GenBank/DDBJ whole genome shotgun (WGS) entry which is preliminary data.</text>
</comment>
<reference evidence="1 2" key="1">
    <citation type="submission" date="2014-11" db="EMBL/GenBank/DDBJ databases">
        <title>Genetic blueprint of the zoonotic pathogen Toxocara canis.</title>
        <authorList>
            <person name="Zhu X.-Q."/>
            <person name="Korhonen P.K."/>
            <person name="Cai H."/>
            <person name="Young N.D."/>
            <person name="Nejsum P."/>
            <person name="von Samson-Himmelstjerna G."/>
            <person name="Boag P.R."/>
            <person name="Tan P."/>
            <person name="Li Q."/>
            <person name="Min J."/>
            <person name="Yang Y."/>
            <person name="Wang X."/>
            <person name="Fang X."/>
            <person name="Hall R.S."/>
            <person name="Hofmann A."/>
            <person name="Sternberg P.W."/>
            <person name="Jex A.R."/>
            <person name="Gasser R.B."/>
        </authorList>
    </citation>
    <scope>NUCLEOTIDE SEQUENCE [LARGE SCALE GENOMIC DNA]</scope>
    <source>
        <strain evidence="1">PN_DK_2014</strain>
    </source>
</reference>
<gene>
    <name evidence="1" type="ORF">Tcan_18681</name>
</gene>
<protein>
    <submittedName>
        <fullName evidence="1">Uncharacterized protein</fullName>
    </submittedName>
</protein>
<evidence type="ECO:0000313" key="1">
    <source>
        <dbReference type="EMBL" id="KHN75421.1"/>
    </source>
</evidence>
<organism evidence="1 2">
    <name type="scientific">Toxocara canis</name>
    <name type="common">Canine roundworm</name>
    <dbReference type="NCBI Taxonomy" id="6265"/>
    <lineage>
        <taxon>Eukaryota</taxon>
        <taxon>Metazoa</taxon>
        <taxon>Ecdysozoa</taxon>
        <taxon>Nematoda</taxon>
        <taxon>Chromadorea</taxon>
        <taxon>Rhabditida</taxon>
        <taxon>Spirurina</taxon>
        <taxon>Ascaridomorpha</taxon>
        <taxon>Ascaridoidea</taxon>
        <taxon>Toxocaridae</taxon>
        <taxon>Toxocara</taxon>
    </lineage>
</organism>
<dbReference type="EMBL" id="JPKZ01002710">
    <property type="protein sequence ID" value="KHN75421.1"/>
    <property type="molecule type" value="Genomic_DNA"/>
</dbReference>
<accession>A0A0B2UWG9</accession>
<name>A0A0B2UWG9_TOXCA</name>
<keyword evidence="2" id="KW-1185">Reference proteome</keyword>
<dbReference type="AlphaFoldDB" id="A0A0B2UWG9"/>